<evidence type="ECO:0000256" key="4">
    <source>
        <dbReference type="ARBA" id="ARBA00022801"/>
    </source>
</evidence>
<dbReference type="SUPFAM" id="SSF50630">
    <property type="entry name" value="Acid proteases"/>
    <property type="match status" value="1"/>
</dbReference>
<evidence type="ECO:0000259" key="8">
    <source>
        <dbReference type="PROSITE" id="PS51767"/>
    </source>
</evidence>
<accession>A0AAN6PDQ9</accession>
<keyword evidence="10" id="KW-1185">Reference proteome</keyword>
<dbReference type="GO" id="GO:0004190">
    <property type="term" value="F:aspartic-type endopeptidase activity"/>
    <property type="evidence" value="ECO:0007669"/>
    <property type="project" value="UniProtKB-KW"/>
</dbReference>
<keyword evidence="4 5" id="KW-0378">Hydrolase</keyword>
<evidence type="ECO:0000256" key="6">
    <source>
        <dbReference type="SAM" id="MobiDB-lite"/>
    </source>
</evidence>
<gene>
    <name evidence="9" type="ORF">C8A01DRAFT_17740</name>
</gene>
<keyword evidence="2 5" id="KW-0645">Protease</keyword>
<feature type="domain" description="Peptidase A1" evidence="8">
    <location>
        <begin position="99"/>
        <end position="421"/>
    </location>
</feature>
<evidence type="ECO:0000256" key="1">
    <source>
        <dbReference type="ARBA" id="ARBA00007447"/>
    </source>
</evidence>
<evidence type="ECO:0000256" key="5">
    <source>
        <dbReference type="RuleBase" id="RU000454"/>
    </source>
</evidence>
<feature type="signal peptide" evidence="7">
    <location>
        <begin position="1"/>
        <end position="25"/>
    </location>
</feature>
<dbReference type="PANTHER" id="PTHR47966">
    <property type="entry name" value="BETA-SITE APP-CLEAVING ENZYME, ISOFORM A-RELATED"/>
    <property type="match status" value="1"/>
</dbReference>
<comment type="caution">
    <text evidence="9">The sequence shown here is derived from an EMBL/GenBank/DDBJ whole genome shotgun (WGS) entry which is preliminary data.</text>
</comment>
<dbReference type="PROSITE" id="PS00141">
    <property type="entry name" value="ASP_PROTEASE"/>
    <property type="match status" value="1"/>
</dbReference>
<comment type="similarity">
    <text evidence="1 5">Belongs to the peptidase A1 family.</text>
</comment>
<keyword evidence="3 5" id="KW-0064">Aspartyl protease</keyword>
<dbReference type="InterPro" id="IPR033121">
    <property type="entry name" value="PEPTIDASE_A1"/>
</dbReference>
<dbReference type="InterPro" id="IPR034163">
    <property type="entry name" value="Aspergillopepsin-like_cat_dom"/>
</dbReference>
<dbReference type="InterPro" id="IPR021109">
    <property type="entry name" value="Peptidase_aspartic_dom_sf"/>
</dbReference>
<dbReference type="Proteomes" id="UP001303115">
    <property type="component" value="Unassembled WGS sequence"/>
</dbReference>
<reference evidence="10" key="1">
    <citation type="journal article" date="2023" name="Mol. Phylogenet. Evol.">
        <title>Genome-scale phylogeny and comparative genomics of the fungal order Sordariales.</title>
        <authorList>
            <person name="Hensen N."/>
            <person name="Bonometti L."/>
            <person name="Westerberg I."/>
            <person name="Brannstrom I.O."/>
            <person name="Guillou S."/>
            <person name="Cros-Aarteil S."/>
            <person name="Calhoun S."/>
            <person name="Haridas S."/>
            <person name="Kuo A."/>
            <person name="Mondo S."/>
            <person name="Pangilinan J."/>
            <person name="Riley R."/>
            <person name="LaButti K."/>
            <person name="Andreopoulos B."/>
            <person name="Lipzen A."/>
            <person name="Chen C."/>
            <person name="Yan M."/>
            <person name="Daum C."/>
            <person name="Ng V."/>
            <person name="Clum A."/>
            <person name="Steindorff A."/>
            <person name="Ohm R.A."/>
            <person name="Martin F."/>
            <person name="Silar P."/>
            <person name="Natvig D.O."/>
            <person name="Lalanne C."/>
            <person name="Gautier V."/>
            <person name="Ament-Velasquez S.L."/>
            <person name="Kruys A."/>
            <person name="Hutchinson M.I."/>
            <person name="Powell A.J."/>
            <person name="Barry K."/>
            <person name="Miller A.N."/>
            <person name="Grigoriev I.V."/>
            <person name="Debuchy R."/>
            <person name="Gladieux P."/>
            <person name="Hiltunen Thoren M."/>
            <person name="Johannesson H."/>
        </authorList>
    </citation>
    <scope>NUCLEOTIDE SEQUENCE [LARGE SCALE GENOMIC DNA]</scope>
    <source>
        <strain evidence="10">CBS 284.82</strain>
    </source>
</reference>
<dbReference type="AlphaFoldDB" id="A0AAN6PDQ9"/>
<evidence type="ECO:0000256" key="3">
    <source>
        <dbReference type="ARBA" id="ARBA00022750"/>
    </source>
</evidence>
<dbReference type="PRINTS" id="PR00792">
    <property type="entry name" value="PEPSIN"/>
</dbReference>
<dbReference type="InterPro" id="IPR001461">
    <property type="entry name" value="Aspartic_peptidase_A1"/>
</dbReference>
<organism evidence="9 10">
    <name type="scientific">Parachaetomium inaequale</name>
    <dbReference type="NCBI Taxonomy" id="2588326"/>
    <lineage>
        <taxon>Eukaryota</taxon>
        <taxon>Fungi</taxon>
        <taxon>Dikarya</taxon>
        <taxon>Ascomycota</taxon>
        <taxon>Pezizomycotina</taxon>
        <taxon>Sordariomycetes</taxon>
        <taxon>Sordariomycetidae</taxon>
        <taxon>Sordariales</taxon>
        <taxon>Chaetomiaceae</taxon>
        <taxon>Parachaetomium</taxon>
    </lineage>
</organism>
<proteinExistence type="inferred from homology"/>
<evidence type="ECO:0000256" key="7">
    <source>
        <dbReference type="SAM" id="SignalP"/>
    </source>
</evidence>
<dbReference type="GO" id="GO:0006508">
    <property type="term" value="P:proteolysis"/>
    <property type="evidence" value="ECO:0007669"/>
    <property type="project" value="UniProtKB-KW"/>
</dbReference>
<dbReference type="InterPro" id="IPR001969">
    <property type="entry name" value="Aspartic_peptidase_AS"/>
</dbReference>
<evidence type="ECO:0000313" key="10">
    <source>
        <dbReference type="Proteomes" id="UP001303115"/>
    </source>
</evidence>
<evidence type="ECO:0000256" key="2">
    <source>
        <dbReference type="ARBA" id="ARBA00022670"/>
    </source>
</evidence>
<dbReference type="Gene3D" id="2.40.70.10">
    <property type="entry name" value="Acid Proteases"/>
    <property type="match status" value="2"/>
</dbReference>
<evidence type="ECO:0000313" key="9">
    <source>
        <dbReference type="EMBL" id="KAK4038158.1"/>
    </source>
</evidence>
<dbReference type="PROSITE" id="PS51767">
    <property type="entry name" value="PEPTIDASE_A1"/>
    <property type="match status" value="1"/>
</dbReference>
<sequence>MAVSKPPLRLITFLALLFLSSLVNAIPHDNKSTLTRRSVTLDLQRNPNYAPNGPAAYARALTKWGAKVPAELAASLDAMRGDVGVGDVGAETIRDDREYLSRVGFGTPLQWLSMDLDTGSADVWIYSSETRQPVAGERRVWKIEESSTAEKVENGTWMISYGDGSAAWGTLYRDTLSLASLTLPNATLESAVSASSSLTSDPYIDGIFGLPYALPSQTDPQQPSVLSSLLPSLAAPLFTVDLRHHSSSGAYTFGYVDPSRHKSSTPIWYTPLTPNATFWQFPYSGIHVGGNDTWYTSNSTAIADTGTSLLLLGRHAAEVYYGTVPGASKNLTAGGIWTYPCTLSTLENGMLPDFEIGFENGFVARVPGRFMNYTVMPDDTGKCMGGLQEWGNGEDLGIFGDVFLKAVYAVFDVGGGRIGFAEKELEGEGDDGDDEDGEDGEENGEEDGDDNDDGDDGEETDGSD</sequence>
<dbReference type="EMBL" id="MU854438">
    <property type="protein sequence ID" value="KAK4038158.1"/>
    <property type="molecule type" value="Genomic_DNA"/>
</dbReference>
<dbReference type="PANTHER" id="PTHR47966:SF2">
    <property type="entry name" value="ASPERGILLOPEPSIN-1-RELATED"/>
    <property type="match status" value="1"/>
</dbReference>
<feature type="compositionally biased region" description="Acidic residues" evidence="6">
    <location>
        <begin position="427"/>
        <end position="464"/>
    </location>
</feature>
<protein>
    <submittedName>
        <fullName evidence="9">Endothiapepsin</fullName>
    </submittedName>
</protein>
<keyword evidence="7" id="KW-0732">Signal</keyword>
<name>A0AAN6PDQ9_9PEZI</name>
<feature type="chain" id="PRO_5042890837" evidence="7">
    <location>
        <begin position="26"/>
        <end position="464"/>
    </location>
</feature>
<feature type="region of interest" description="Disordered" evidence="6">
    <location>
        <begin position="422"/>
        <end position="464"/>
    </location>
</feature>
<dbReference type="CDD" id="cd06097">
    <property type="entry name" value="Aspergillopepsin_like"/>
    <property type="match status" value="1"/>
</dbReference>
<dbReference type="Pfam" id="PF00026">
    <property type="entry name" value="Asp"/>
    <property type="match status" value="1"/>
</dbReference>